<feature type="region of interest" description="Disordered" evidence="1">
    <location>
        <begin position="1"/>
        <end position="26"/>
    </location>
</feature>
<dbReference type="EMBL" id="KV002060">
    <property type="protein sequence ID" value="KZV38166.1"/>
    <property type="molecule type" value="Genomic_DNA"/>
</dbReference>
<keyword evidence="3" id="KW-1185">Reference proteome</keyword>
<name>A0A2Z7BV51_9LAMI</name>
<accession>A0A2Z7BV51</accession>
<proteinExistence type="predicted"/>
<dbReference type="AlphaFoldDB" id="A0A2Z7BV51"/>
<evidence type="ECO:0000256" key="1">
    <source>
        <dbReference type="SAM" id="MobiDB-lite"/>
    </source>
</evidence>
<dbReference type="Proteomes" id="UP000250235">
    <property type="component" value="Unassembled WGS sequence"/>
</dbReference>
<gene>
    <name evidence="2" type="ORF">F511_38800</name>
</gene>
<evidence type="ECO:0000313" key="3">
    <source>
        <dbReference type="Proteomes" id="UP000250235"/>
    </source>
</evidence>
<reference evidence="2 3" key="1">
    <citation type="journal article" date="2015" name="Proc. Natl. Acad. Sci. U.S.A.">
        <title>The resurrection genome of Boea hygrometrica: A blueprint for survival of dehydration.</title>
        <authorList>
            <person name="Xiao L."/>
            <person name="Yang G."/>
            <person name="Zhang L."/>
            <person name="Yang X."/>
            <person name="Zhao S."/>
            <person name="Ji Z."/>
            <person name="Zhou Q."/>
            <person name="Hu M."/>
            <person name="Wang Y."/>
            <person name="Chen M."/>
            <person name="Xu Y."/>
            <person name="Jin H."/>
            <person name="Xiao X."/>
            <person name="Hu G."/>
            <person name="Bao F."/>
            <person name="Hu Y."/>
            <person name="Wan P."/>
            <person name="Li L."/>
            <person name="Deng X."/>
            <person name="Kuang T."/>
            <person name="Xiang C."/>
            <person name="Zhu J.K."/>
            <person name="Oliver M.J."/>
            <person name="He Y."/>
        </authorList>
    </citation>
    <scope>NUCLEOTIDE SEQUENCE [LARGE SCALE GENOMIC DNA]</scope>
    <source>
        <strain evidence="3">cv. XS01</strain>
    </source>
</reference>
<sequence length="461" mass="50361">MGNTDPNNTKTGKEYEVKPHQSAGGNHQSVIFGSGHSINHHSSVVFRHDESVDHHFDDSIVPFRRDTSAGRSQCGSIRIHRTQFMPQNTNTLMPKAVNRSSIRTSDPNKYLNQISPGHGTLSLLKSASSLVSENTTGTAWELKSAKASHNLAQIQTPKTLCLRSRTQICRTEELSGQLCENLRTTQLLRPPPSRRLTTPDWEHCDVLSMQMDSDLVISRTTLVRTFQVVTICRVDKSEVLVVLISPHFLVARVVISRCVSVFAMRIKKTAFRLVGATSFRCCVWYQLVVCVRVSAGCSAGVDVNAGQLSCSSKRMRRCFVVATGSPAANSIGYPCMSASGESSTTIHRLLHASGSHPIPTPYDSRTNQYNQDLGLIHSTNGNHLESPNEGFYQSLRDFSQGRAAIPHSHLPAGIVVTMRRVVNYHSSWARQQQVELFDASGNPGSTAGRGFNPAGGAPGGG</sequence>
<evidence type="ECO:0000313" key="2">
    <source>
        <dbReference type="EMBL" id="KZV38166.1"/>
    </source>
</evidence>
<feature type="region of interest" description="Disordered" evidence="1">
    <location>
        <begin position="440"/>
        <end position="461"/>
    </location>
</feature>
<organism evidence="2 3">
    <name type="scientific">Dorcoceras hygrometricum</name>
    <dbReference type="NCBI Taxonomy" id="472368"/>
    <lineage>
        <taxon>Eukaryota</taxon>
        <taxon>Viridiplantae</taxon>
        <taxon>Streptophyta</taxon>
        <taxon>Embryophyta</taxon>
        <taxon>Tracheophyta</taxon>
        <taxon>Spermatophyta</taxon>
        <taxon>Magnoliopsida</taxon>
        <taxon>eudicotyledons</taxon>
        <taxon>Gunneridae</taxon>
        <taxon>Pentapetalae</taxon>
        <taxon>asterids</taxon>
        <taxon>lamiids</taxon>
        <taxon>Lamiales</taxon>
        <taxon>Gesneriaceae</taxon>
        <taxon>Didymocarpoideae</taxon>
        <taxon>Trichosporeae</taxon>
        <taxon>Loxocarpinae</taxon>
        <taxon>Dorcoceras</taxon>
    </lineage>
</organism>
<protein>
    <submittedName>
        <fullName evidence="2">Dual specificity protein phosphatase 12-like</fullName>
    </submittedName>
</protein>
<feature type="compositionally biased region" description="Polar residues" evidence="1">
    <location>
        <begin position="1"/>
        <end position="10"/>
    </location>
</feature>